<gene>
    <name evidence="2" type="ORF">CBR_g84859</name>
</gene>
<comment type="caution">
    <text evidence="2">The sequence shown here is derived from an EMBL/GenBank/DDBJ whole genome shotgun (WGS) entry which is preliminary data.</text>
</comment>
<evidence type="ECO:0000313" key="2">
    <source>
        <dbReference type="EMBL" id="GBG67195.1"/>
    </source>
</evidence>
<feature type="region of interest" description="Disordered" evidence="1">
    <location>
        <begin position="926"/>
        <end position="946"/>
    </location>
</feature>
<organism evidence="2 3">
    <name type="scientific">Chara braunii</name>
    <name type="common">Braun's stonewort</name>
    <dbReference type="NCBI Taxonomy" id="69332"/>
    <lineage>
        <taxon>Eukaryota</taxon>
        <taxon>Viridiplantae</taxon>
        <taxon>Streptophyta</taxon>
        <taxon>Charophyceae</taxon>
        <taxon>Charales</taxon>
        <taxon>Characeae</taxon>
        <taxon>Chara</taxon>
    </lineage>
</organism>
<evidence type="ECO:0000256" key="1">
    <source>
        <dbReference type="SAM" id="MobiDB-lite"/>
    </source>
</evidence>
<feature type="compositionally biased region" description="Basic and acidic residues" evidence="1">
    <location>
        <begin position="211"/>
        <end position="221"/>
    </location>
</feature>
<feature type="compositionally biased region" description="Basic and acidic residues" evidence="1">
    <location>
        <begin position="1149"/>
        <end position="1162"/>
    </location>
</feature>
<feature type="compositionally biased region" description="Basic and acidic residues" evidence="1">
    <location>
        <begin position="347"/>
        <end position="356"/>
    </location>
</feature>
<name>A0A388KAV7_CHABU</name>
<feature type="region of interest" description="Disordered" evidence="1">
    <location>
        <begin position="1307"/>
        <end position="1375"/>
    </location>
</feature>
<feature type="region of interest" description="Disordered" evidence="1">
    <location>
        <begin position="140"/>
        <end position="375"/>
    </location>
</feature>
<dbReference type="EMBL" id="BFEA01000084">
    <property type="protein sequence ID" value="GBG67195.1"/>
    <property type="molecule type" value="Genomic_DNA"/>
</dbReference>
<feature type="compositionally biased region" description="Gly residues" evidence="1">
    <location>
        <begin position="1076"/>
        <end position="1096"/>
    </location>
</feature>
<protein>
    <submittedName>
        <fullName evidence="2">Uncharacterized protein</fullName>
    </submittedName>
</protein>
<accession>A0A388KAV7</accession>
<feature type="compositionally biased region" description="Basic and acidic residues" evidence="1">
    <location>
        <begin position="1314"/>
        <end position="1341"/>
    </location>
</feature>
<feature type="compositionally biased region" description="Basic and acidic residues" evidence="1">
    <location>
        <begin position="288"/>
        <end position="304"/>
    </location>
</feature>
<feature type="compositionally biased region" description="Polar residues" evidence="1">
    <location>
        <begin position="180"/>
        <end position="195"/>
    </location>
</feature>
<evidence type="ECO:0000313" key="3">
    <source>
        <dbReference type="Proteomes" id="UP000265515"/>
    </source>
</evidence>
<proteinExistence type="predicted"/>
<feature type="region of interest" description="Disordered" evidence="1">
    <location>
        <begin position="1065"/>
        <end position="1162"/>
    </location>
</feature>
<dbReference type="Gramene" id="GBG67195">
    <property type="protein sequence ID" value="GBG67195"/>
    <property type="gene ID" value="CBR_g84859"/>
</dbReference>
<reference evidence="2 3" key="1">
    <citation type="journal article" date="2018" name="Cell">
        <title>The Chara Genome: Secondary Complexity and Implications for Plant Terrestrialization.</title>
        <authorList>
            <person name="Nishiyama T."/>
            <person name="Sakayama H."/>
            <person name="Vries J.D."/>
            <person name="Buschmann H."/>
            <person name="Saint-Marcoux D."/>
            <person name="Ullrich K.K."/>
            <person name="Haas F.B."/>
            <person name="Vanderstraeten L."/>
            <person name="Becker D."/>
            <person name="Lang D."/>
            <person name="Vosolsobe S."/>
            <person name="Rombauts S."/>
            <person name="Wilhelmsson P.K.I."/>
            <person name="Janitza P."/>
            <person name="Kern R."/>
            <person name="Heyl A."/>
            <person name="Rumpler F."/>
            <person name="Villalobos L.I.A.C."/>
            <person name="Clay J.M."/>
            <person name="Skokan R."/>
            <person name="Toyoda A."/>
            <person name="Suzuki Y."/>
            <person name="Kagoshima H."/>
            <person name="Schijlen E."/>
            <person name="Tajeshwar N."/>
            <person name="Catarino B."/>
            <person name="Hetherington A.J."/>
            <person name="Saltykova A."/>
            <person name="Bonnot C."/>
            <person name="Breuninger H."/>
            <person name="Symeonidi A."/>
            <person name="Radhakrishnan G.V."/>
            <person name="Van Nieuwerburgh F."/>
            <person name="Deforce D."/>
            <person name="Chang C."/>
            <person name="Karol K.G."/>
            <person name="Hedrich R."/>
            <person name="Ulvskov P."/>
            <person name="Glockner G."/>
            <person name="Delwiche C.F."/>
            <person name="Petrasek J."/>
            <person name="Van de Peer Y."/>
            <person name="Friml J."/>
            <person name="Beilby M."/>
            <person name="Dolan L."/>
            <person name="Kohara Y."/>
            <person name="Sugano S."/>
            <person name="Fujiyama A."/>
            <person name="Delaux P.-M."/>
            <person name="Quint M."/>
            <person name="TheiBen G."/>
            <person name="Hagemann M."/>
            <person name="Harholt J."/>
            <person name="Dunand C."/>
            <person name="Zachgo S."/>
            <person name="Langdale J."/>
            <person name="Maumus F."/>
            <person name="Straeten D.V.D."/>
            <person name="Gould S.B."/>
            <person name="Rensing S.A."/>
        </authorList>
    </citation>
    <scope>NUCLEOTIDE SEQUENCE [LARGE SCALE GENOMIC DNA]</scope>
    <source>
        <strain evidence="2 3">S276</strain>
    </source>
</reference>
<keyword evidence="3" id="KW-1185">Reference proteome</keyword>
<feature type="compositionally biased region" description="Acidic residues" evidence="1">
    <location>
        <begin position="931"/>
        <end position="943"/>
    </location>
</feature>
<sequence length="1787" mass="196261">MGAQWFLDFVVQGDLFGPIVFMRSTCVPDAGGPDNVLPLGTIVSCAKTPGGLLKLHTNGLYDEYRLPLKGVKGVLVTIKSFAVYGLIMTLCSHFKGFYDGGSKRLPSPEQYLDLALMVSKKCPVLPREHVFCLLSPHEGSSGLAQETPGAAVRRGSPIQNAGGRVKGRSVHTHVGPDAPGNTSDLHSQGTGSQRDGTPKLIKVRCGGDTYSLRDETRRESGRSGQDVGGNEAEGMGAVRESSGGEQTPSEKKRERQRMVRAEVAEGSLRMKRMRGKSEAVMGGDGGDVGERASGKKPPKEEGRTASKKARRPGGLTIREGQAVGGGDSIDPGAAAAREPSGKSKRKVAVEEGDGQKKPRRRKTAEAASGGERPVGKECDEAATFWLEYERNDGGEIVERELPVQLLIDPRKPVTRRPEKVDRVHKDVFKQEDKDKYYYNPVNGQHIVATVKELEGQSQREHETKMSKQRSQKAAFLDMREAWEKEGRPMAIQGNPSSKEADKRKFFEFQKLILGKSPNESHWVLAKKDLSLADKEYVAAVGNALRQWMPLVTAGDDVFRKAMEFYTKWAEGKLLGGDGKTPFFLKGMARLSVHHVRTGKWVRNAQKQATVWEGNVLVEECDRLYVIFHGEKLEDNTFAVYPTKASRAHGPSPAKHTVAACSKVLCSSDPSGQAVACFDDEEERFSRSMWEDCGVTSSQGPAYGEMERNPSRLLGLLENFCKAGQTVFFFGKAHASVVWEHLRTGWNIVALEKEAKMIDYLHEFMKTRVADTRNACEFVHTTGEQNWDPKCDMYWKMPRNKRTEVWDFLFQPGQTGPTDLEYSRQGNLVFGVLNGYHDAPRESVSHFLRRLEHVYFTLAEPLTLKNYKSQFDEKDPFDAEDMEELSDSETFDFESMPLPRVVGKVGDEEEGGARRYSTSLAGLKRVFRGEPVDDQSSDDGEEDRDYDHEACDRLPEDHDTWQSDRLYFFGKHHRIFQPAVRNGMWVMAMKEADGKWSGLKRLGAGAFKRTTRTALVEHLSFMNPERNDPDVAAYAEQKLNELYANNMLEFRALFYTLKTAPSCGIDWRMPQPPSGGQHPGGGGGGDEGDGGGGGGDGSQFVGKGTGETSSVEKASGGKGSGEKDSGGKGSGGKGSGGKRRTSGSPEYMETDPHCVGSRDSDMRDEATLTSDQVRVDSHLSARTLFPVAEESPSRRAQQRSPVFNTLLLKEGASSFCLEGEMPALRRSEGATFGSLGSGDRHKLRIHSDLLTSPSAISAPHATVPRGQENVTSFPPHLQLDTGLPYSPLFSCVETRHWRSRDVLEGPAAGVLETGGSEHERHTLGEEERSSGTRAVHREEETQRWQSRKVLETGGSECERHASKGASRDEETRHGPAREDVKWLHARALVIETSEEVLHSRSIVATTREGVVTEGREPVVEGGEVTVDIRTDPQRKDGDCLLTRYGEEQGGRPSALSTTRGMVLHEARELGDDSAATELVSDSNMAEMQNIESSVEGGEVAVNIKMDPLRKDQDSPSTRCGAEQGDRASVLSTGREMVLHEAIDFPSDSAATELVSDTAVAEVQNLESFVDVGAVARQEGEFPQRAPEHGVRLLMSLPMKPLKAVREKRLSGRSLAASRKKSSSVGLFKRLQMPRLSQRAGRALKACGIDKEEGLRKHLAASIESVTALSDGSYDDGKRGVLKDPCPKYIVNDTFNSRGYNFSGKMADSSKPFRPGVYAHSSHLFVGVCAAGATSCIRVPLPTEEFSATDFRMLQIVRGDFSNNHEVVSSVRIGPSSIPLIRKSLQTLI</sequence>
<feature type="compositionally biased region" description="Basic and acidic residues" evidence="1">
    <location>
        <begin position="248"/>
        <end position="263"/>
    </location>
</feature>
<feature type="compositionally biased region" description="Basic and acidic residues" evidence="1">
    <location>
        <begin position="1355"/>
        <end position="1375"/>
    </location>
</feature>
<dbReference type="Proteomes" id="UP000265515">
    <property type="component" value="Unassembled WGS sequence"/>
</dbReference>